<evidence type="ECO:0000313" key="1">
    <source>
        <dbReference type="EMBL" id="GFQ96074.1"/>
    </source>
</evidence>
<dbReference type="OrthoDB" id="6446360at2759"/>
<dbReference type="Proteomes" id="UP000887116">
    <property type="component" value="Unassembled WGS sequence"/>
</dbReference>
<protein>
    <submittedName>
        <fullName evidence="1">Uncharacterized protein</fullName>
    </submittedName>
</protein>
<name>A0A8X6G7J8_TRICU</name>
<dbReference type="EMBL" id="BMAO01034362">
    <property type="protein sequence ID" value="GFQ96074.1"/>
    <property type="molecule type" value="Genomic_DNA"/>
</dbReference>
<dbReference type="AlphaFoldDB" id="A0A8X6G7J8"/>
<reference evidence="1" key="1">
    <citation type="submission" date="2020-07" db="EMBL/GenBank/DDBJ databases">
        <title>Multicomponent nature underlies the extraordinary mechanical properties of spider dragline silk.</title>
        <authorList>
            <person name="Kono N."/>
            <person name="Nakamura H."/>
            <person name="Mori M."/>
            <person name="Yoshida Y."/>
            <person name="Ohtoshi R."/>
            <person name="Malay A.D."/>
            <person name="Moran D.A.P."/>
            <person name="Tomita M."/>
            <person name="Numata K."/>
            <person name="Arakawa K."/>
        </authorList>
    </citation>
    <scope>NUCLEOTIDE SEQUENCE</scope>
</reference>
<evidence type="ECO:0000313" key="2">
    <source>
        <dbReference type="Proteomes" id="UP000887116"/>
    </source>
</evidence>
<keyword evidence="2" id="KW-1185">Reference proteome</keyword>
<organism evidence="1 2">
    <name type="scientific">Trichonephila clavata</name>
    <name type="common">Joro spider</name>
    <name type="synonym">Nephila clavata</name>
    <dbReference type="NCBI Taxonomy" id="2740835"/>
    <lineage>
        <taxon>Eukaryota</taxon>
        <taxon>Metazoa</taxon>
        <taxon>Ecdysozoa</taxon>
        <taxon>Arthropoda</taxon>
        <taxon>Chelicerata</taxon>
        <taxon>Arachnida</taxon>
        <taxon>Araneae</taxon>
        <taxon>Araneomorphae</taxon>
        <taxon>Entelegynae</taxon>
        <taxon>Araneoidea</taxon>
        <taxon>Nephilidae</taxon>
        <taxon>Trichonephila</taxon>
    </lineage>
</organism>
<accession>A0A8X6G7J8</accession>
<comment type="caution">
    <text evidence="1">The sequence shown here is derived from an EMBL/GenBank/DDBJ whole genome shotgun (WGS) entry which is preliminary data.</text>
</comment>
<sequence length="483" mass="57091">MAFFDRFPVLSLRQMSMAKLAETVCHDPEILDFVKYYGCVSFVFPSKETHLYLGVKSPKKEIWIWNHSLIQFYLSNLYVRNELNFEADFWNIRRQNTLPFARWEKLVKERISSLPQLLKLELLDVIRSFSIELDKWIKYHSQVWPNFSEVARSAPYDFQWNSLGKIDLVRTASALIVNEMLDIKGRYILASLYNLMDKIPTGKKVPDEIVQKYSKLAERRINIQKEWNPFSEAIHFNYFMRQNLFTVVSLEQKVLFLNTALSEECLQYNDLLFYMSNMGKEEREEVFKASSLKILQLLLDWPLQGEFLNAAEHLLPYFTEINFFELLDIIIYERIMLCRKDFDYIYLLKEFWSLSPSHLKKSVKTCPIYEPLMLIINFPVDEIFPSEQLLQSYEGDNLTFRYFGVNLLNSRPVTPLSTDPSDVRPSHTWTFLNWSPTPRTSRRNTHHKVELIFPLESGTANQARVLEAMVHRLSTPHAETRPK</sequence>
<proteinExistence type="predicted"/>
<gene>
    <name evidence="1" type="primary">NCL1_40015</name>
    <name evidence="1" type="ORF">TNCT_695471</name>
</gene>